<dbReference type="RefSeq" id="XP_018285589.1">
    <property type="nucleotide sequence ID" value="XM_018437214.1"/>
</dbReference>
<gene>
    <name evidence="1" type="ORF">PHYBLDRAFT_174239</name>
</gene>
<organism evidence="1 2">
    <name type="scientific">Phycomyces blakesleeanus (strain ATCC 8743b / DSM 1359 / FGSC 10004 / NBRC 33097 / NRRL 1555)</name>
    <dbReference type="NCBI Taxonomy" id="763407"/>
    <lineage>
        <taxon>Eukaryota</taxon>
        <taxon>Fungi</taxon>
        <taxon>Fungi incertae sedis</taxon>
        <taxon>Mucoromycota</taxon>
        <taxon>Mucoromycotina</taxon>
        <taxon>Mucoromycetes</taxon>
        <taxon>Mucorales</taxon>
        <taxon>Phycomycetaceae</taxon>
        <taxon>Phycomyces</taxon>
    </lineage>
</organism>
<dbReference type="InParanoid" id="A0A167K9N3"/>
<sequence length="377" mass="42997">MEYTNISNACILLMSRKQNLHFELSRLEYGGFNEYPRHLGEELFDFPLGGVVVGYPKLTKMLEYLAPEIIAHIADYLPEQSAGELAQTCQSCYNAVLPRIWQQLSIVEPEHLSRIAHRLQSNRSWNQNAIRFVRSVNFSKKNNLLHSIYPSHLAAILGYTISGLDDDTRAAHRPESLIPRKNQPMDDFARNLLILFPNISNLDLECDLMLSSFCCGTGATKDQGQPRHDSPYGFNGALRLRDYTTGNTALLRAMLDYFPNIQELTLEGSRIVSICDDIDASILSKQDIIALTSFDSRMLGRLSLSYLSHTIPLSYYQSLFLCLPELYDLSLEWFYPPTKEYYIALSRLIQNTFSLTPGSVNTSKNSYKVRFTYRSNK</sequence>
<proteinExistence type="predicted"/>
<dbReference type="EMBL" id="KV440999">
    <property type="protein sequence ID" value="OAD67549.1"/>
    <property type="molecule type" value="Genomic_DNA"/>
</dbReference>
<dbReference type="VEuPathDB" id="FungiDB:PHYBLDRAFT_174239"/>
<evidence type="ECO:0000313" key="2">
    <source>
        <dbReference type="Proteomes" id="UP000077315"/>
    </source>
</evidence>
<evidence type="ECO:0000313" key="1">
    <source>
        <dbReference type="EMBL" id="OAD67549.1"/>
    </source>
</evidence>
<dbReference type="AlphaFoldDB" id="A0A167K9N3"/>
<dbReference type="OrthoDB" id="2203512at2759"/>
<dbReference type="Proteomes" id="UP000077315">
    <property type="component" value="Unassembled WGS sequence"/>
</dbReference>
<accession>A0A167K9N3</accession>
<name>A0A167K9N3_PHYB8</name>
<protein>
    <recommendedName>
        <fullName evidence="3">F-box domain-containing protein</fullName>
    </recommendedName>
</protein>
<evidence type="ECO:0008006" key="3">
    <source>
        <dbReference type="Google" id="ProtNLM"/>
    </source>
</evidence>
<reference evidence="2" key="1">
    <citation type="submission" date="2015-06" db="EMBL/GenBank/DDBJ databases">
        <title>Expansion of signal transduction pathways in fungi by whole-genome duplication.</title>
        <authorList>
            <consortium name="DOE Joint Genome Institute"/>
            <person name="Corrochano L.M."/>
            <person name="Kuo A."/>
            <person name="Marcet-Houben M."/>
            <person name="Polaino S."/>
            <person name="Salamov A."/>
            <person name="Villalobos J.M."/>
            <person name="Alvarez M.I."/>
            <person name="Avalos J."/>
            <person name="Benito E.P."/>
            <person name="Benoit I."/>
            <person name="Burger G."/>
            <person name="Camino L.P."/>
            <person name="Canovas D."/>
            <person name="Cerda-Olmedo E."/>
            <person name="Cheng J.-F."/>
            <person name="Dominguez A."/>
            <person name="Elias M."/>
            <person name="Eslava A.P."/>
            <person name="Glaser F."/>
            <person name="Grimwood J."/>
            <person name="Gutierrez G."/>
            <person name="Heitman J."/>
            <person name="Henrissat B."/>
            <person name="Iturriaga E.A."/>
            <person name="Lang B.F."/>
            <person name="Lavin J.L."/>
            <person name="Lee S."/>
            <person name="Li W."/>
            <person name="Lindquist E."/>
            <person name="Lopez-Garcia S."/>
            <person name="Luque E.M."/>
            <person name="Marcos A.T."/>
            <person name="Martin J."/>
            <person name="McCluskey K."/>
            <person name="Medina H.R."/>
            <person name="Miralles-Duran A."/>
            <person name="Miyazaki A."/>
            <person name="Munoz-Torres E."/>
            <person name="Oguiza J.A."/>
            <person name="Ohm R."/>
            <person name="Olmedo M."/>
            <person name="Orejas M."/>
            <person name="Ortiz-Castellanos L."/>
            <person name="Pisabarro A.G."/>
            <person name="Rodriguez-Romero J."/>
            <person name="Ruiz-Herrera J."/>
            <person name="Ruiz-Vazquez R."/>
            <person name="Sanz C."/>
            <person name="Schackwitz W."/>
            <person name="Schmutz J."/>
            <person name="Shahriari M."/>
            <person name="Shelest E."/>
            <person name="Silva-Franco F."/>
            <person name="Soanes D."/>
            <person name="Syed K."/>
            <person name="Tagua V.G."/>
            <person name="Talbot N.J."/>
            <person name="Thon M."/>
            <person name="De vries R.P."/>
            <person name="Wiebenga A."/>
            <person name="Yadav J.S."/>
            <person name="Braun E.L."/>
            <person name="Baker S."/>
            <person name="Garre V."/>
            <person name="Horwitz B."/>
            <person name="Torres-Martinez S."/>
            <person name="Idnurm A."/>
            <person name="Herrera-Estrella A."/>
            <person name="Gabaldon T."/>
            <person name="Grigoriev I.V."/>
        </authorList>
    </citation>
    <scope>NUCLEOTIDE SEQUENCE [LARGE SCALE GENOMIC DNA]</scope>
    <source>
        <strain evidence="2">NRRL 1555(-)</strain>
    </source>
</reference>
<dbReference type="GeneID" id="28998120"/>
<keyword evidence="2" id="KW-1185">Reference proteome</keyword>